<gene>
    <name evidence="10" type="ORF">B0T20DRAFT_486142</name>
</gene>
<comment type="similarity">
    <text evidence="1">Belongs to the AB hydrolase superfamily. AB hydrolase 4 family.</text>
</comment>
<feature type="active site" description="Charge relay system" evidence="8">
    <location>
        <position position="203"/>
    </location>
</feature>
<evidence type="ECO:0000256" key="6">
    <source>
        <dbReference type="ARBA" id="ARBA00066969"/>
    </source>
</evidence>
<keyword evidence="2" id="KW-0808">Transferase</keyword>
<reference evidence="10" key="2">
    <citation type="submission" date="2023-07" db="EMBL/GenBank/DDBJ databases">
        <authorList>
            <consortium name="Lawrence Berkeley National Laboratory"/>
            <person name="Haridas S."/>
            <person name="Hensen N."/>
            <person name="Bonometti L."/>
            <person name="Westerberg I."/>
            <person name="Brannstrom I.O."/>
            <person name="Guillou S."/>
            <person name="Cros-Aarteil S."/>
            <person name="Calhoun S."/>
            <person name="Kuo A."/>
            <person name="Mondo S."/>
            <person name="Pangilinan J."/>
            <person name="Riley R."/>
            <person name="LaButti K."/>
            <person name="Andreopoulos B."/>
            <person name="Lipzen A."/>
            <person name="Chen C."/>
            <person name="Yanf M."/>
            <person name="Daum C."/>
            <person name="Ng V."/>
            <person name="Clum A."/>
            <person name="Steindorff A."/>
            <person name="Ohm R."/>
            <person name="Martin F."/>
            <person name="Silar P."/>
            <person name="Natvig D."/>
            <person name="Lalanne C."/>
            <person name="Gautier V."/>
            <person name="Ament-velasquez S.L."/>
            <person name="Kruys A."/>
            <person name="Hutchinson M.I."/>
            <person name="Powell A.J."/>
            <person name="Barry K."/>
            <person name="Miller A.N."/>
            <person name="Grigoriev I.V."/>
            <person name="Debuchy R."/>
            <person name="Gladieux P."/>
            <person name="Thoren M.H."/>
            <person name="Johannesson H."/>
        </authorList>
    </citation>
    <scope>NUCLEOTIDE SEQUENCE</scope>
    <source>
        <strain evidence="10">FGSC 1904</strain>
    </source>
</reference>
<keyword evidence="3 10" id="KW-0378">Hydrolase</keyword>
<dbReference type="Gene3D" id="3.40.50.1820">
    <property type="entry name" value="alpha/beta hydrolase"/>
    <property type="match status" value="1"/>
</dbReference>
<dbReference type="AlphaFoldDB" id="A0AAE0UGD5"/>
<evidence type="ECO:0000256" key="7">
    <source>
        <dbReference type="ARBA" id="ARBA00080774"/>
    </source>
</evidence>
<dbReference type="Proteomes" id="UP001281003">
    <property type="component" value="Unassembled WGS sequence"/>
</dbReference>
<evidence type="ECO:0000256" key="2">
    <source>
        <dbReference type="ARBA" id="ARBA00022679"/>
    </source>
</evidence>
<evidence type="ECO:0000256" key="1">
    <source>
        <dbReference type="ARBA" id="ARBA00010884"/>
    </source>
</evidence>
<dbReference type="GO" id="GO:0004026">
    <property type="term" value="F:alcohol O-acetyltransferase activity"/>
    <property type="evidence" value="ECO:0007669"/>
    <property type="project" value="UniProtKB-EC"/>
</dbReference>
<evidence type="ECO:0000256" key="8">
    <source>
        <dbReference type="PIRSR" id="PIRSR005211-1"/>
    </source>
</evidence>
<evidence type="ECO:0000259" key="9">
    <source>
        <dbReference type="Pfam" id="PF00561"/>
    </source>
</evidence>
<dbReference type="EMBL" id="JAUTDP010000001">
    <property type="protein sequence ID" value="KAK3403177.1"/>
    <property type="molecule type" value="Genomic_DNA"/>
</dbReference>
<dbReference type="SUPFAM" id="SSF53474">
    <property type="entry name" value="alpha/beta-Hydrolases"/>
    <property type="match status" value="1"/>
</dbReference>
<evidence type="ECO:0000313" key="11">
    <source>
        <dbReference type="Proteomes" id="UP001281003"/>
    </source>
</evidence>
<organism evidence="10 11">
    <name type="scientific">Sordaria brevicollis</name>
    <dbReference type="NCBI Taxonomy" id="83679"/>
    <lineage>
        <taxon>Eukaryota</taxon>
        <taxon>Fungi</taxon>
        <taxon>Dikarya</taxon>
        <taxon>Ascomycota</taxon>
        <taxon>Pezizomycotina</taxon>
        <taxon>Sordariomycetes</taxon>
        <taxon>Sordariomycetidae</taxon>
        <taxon>Sordariales</taxon>
        <taxon>Sordariaceae</taxon>
        <taxon>Sordaria</taxon>
    </lineage>
</organism>
<proteinExistence type="inferred from homology"/>
<evidence type="ECO:0000256" key="3">
    <source>
        <dbReference type="ARBA" id="ARBA00022801"/>
    </source>
</evidence>
<feature type="active site" description="Charge relay system" evidence="8">
    <location>
        <position position="360"/>
    </location>
</feature>
<feature type="domain" description="AB hydrolase-1" evidence="9">
    <location>
        <begin position="122"/>
        <end position="342"/>
    </location>
</feature>
<dbReference type="GO" id="GO:0051792">
    <property type="term" value="P:medium-chain fatty acid biosynthetic process"/>
    <property type="evidence" value="ECO:0007669"/>
    <property type="project" value="TreeGrafter"/>
</dbReference>
<dbReference type="InterPro" id="IPR029058">
    <property type="entry name" value="AB_hydrolase_fold"/>
</dbReference>
<dbReference type="InterPro" id="IPR012020">
    <property type="entry name" value="ABHD4"/>
</dbReference>
<feature type="active site" description="Charge relay system" evidence="8">
    <location>
        <position position="331"/>
    </location>
</feature>
<evidence type="ECO:0000313" key="10">
    <source>
        <dbReference type="EMBL" id="KAK3403177.1"/>
    </source>
</evidence>
<evidence type="ECO:0000256" key="4">
    <source>
        <dbReference type="ARBA" id="ARBA00050620"/>
    </source>
</evidence>
<sequence length="423" mass="47969">MDWFGRAKISFTHHASPLTLQQKDGTATDLLKVCEQATPPCQLNPLLFNGHVQTMWTVVKEHGPQIYYRRKIFDSDHDLYTGTFTVDFVTEPHQDFEEKLPPRTAYYSDQDFANLPSDDTKPMLIVLHGLSGGSHEVYLRHAILPLVESGKWEICVVNSRGCANSAVTSGLFFNARATWDVRQVVKWARKNFPNRPLFGVGFSLGANILTNYVGEEGEGCLLKGAIAVGNPFNLDVTNRALRRTHLGRLYQRVMGSNMKKLVANHKETVLKYTNLDYDRIQNITYLNEFDREVQTVTWGYPTEDAYYRDASSCDAVLGIRIPFMALSAADDPIAVEEGIPYQEIKQNPYTVLCLTSLGGHLSWFELGGGRWHTRPICNFLNKMAFEIDLDAIKPDACDKFDSQFRTHFDPVQRKLQILDLGQH</sequence>
<keyword evidence="11" id="KW-1185">Reference proteome</keyword>
<reference evidence="10" key="1">
    <citation type="journal article" date="2023" name="Mol. Phylogenet. Evol.">
        <title>Genome-scale phylogeny and comparative genomics of the fungal order Sordariales.</title>
        <authorList>
            <person name="Hensen N."/>
            <person name="Bonometti L."/>
            <person name="Westerberg I."/>
            <person name="Brannstrom I.O."/>
            <person name="Guillou S."/>
            <person name="Cros-Aarteil S."/>
            <person name="Calhoun S."/>
            <person name="Haridas S."/>
            <person name="Kuo A."/>
            <person name="Mondo S."/>
            <person name="Pangilinan J."/>
            <person name="Riley R."/>
            <person name="LaButti K."/>
            <person name="Andreopoulos B."/>
            <person name="Lipzen A."/>
            <person name="Chen C."/>
            <person name="Yan M."/>
            <person name="Daum C."/>
            <person name="Ng V."/>
            <person name="Clum A."/>
            <person name="Steindorff A."/>
            <person name="Ohm R.A."/>
            <person name="Martin F."/>
            <person name="Silar P."/>
            <person name="Natvig D.O."/>
            <person name="Lalanne C."/>
            <person name="Gautier V."/>
            <person name="Ament-Velasquez S.L."/>
            <person name="Kruys A."/>
            <person name="Hutchinson M.I."/>
            <person name="Powell A.J."/>
            <person name="Barry K."/>
            <person name="Miller A.N."/>
            <person name="Grigoriev I.V."/>
            <person name="Debuchy R."/>
            <person name="Gladieux P."/>
            <person name="Hiltunen Thoren M."/>
            <person name="Johannesson H."/>
        </authorList>
    </citation>
    <scope>NUCLEOTIDE SEQUENCE</scope>
    <source>
        <strain evidence="10">FGSC 1904</strain>
    </source>
</reference>
<dbReference type="InterPro" id="IPR000073">
    <property type="entry name" value="AB_hydrolase_1"/>
</dbReference>
<dbReference type="InterPro" id="IPR050960">
    <property type="entry name" value="AB_hydrolase_4_sf"/>
</dbReference>
<dbReference type="PIRSF" id="PIRSF005211">
    <property type="entry name" value="Ab_hydro_YheT"/>
    <property type="match status" value="1"/>
</dbReference>
<dbReference type="GO" id="GO:0051793">
    <property type="term" value="P:medium-chain fatty acid catabolic process"/>
    <property type="evidence" value="ECO:0007669"/>
    <property type="project" value="UniProtKB-ARBA"/>
</dbReference>
<comment type="caution">
    <text evidence="10">The sequence shown here is derived from an EMBL/GenBank/DDBJ whole genome shotgun (WGS) entry which is preliminary data.</text>
</comment>
<protein>
    <recommendedName>
        <fullName evidence="6">alcohol O-acetyltransferase</fullName>
        <ecNumber evidence="6">2.3.1.84</ecNumber>
    </recommendedName>
    <alternativeName>
        <fullName evidence="7">Alcohol O-acetyltransferase</fullName>
    </alternativeName>
</protein>
<dbReference type="Pfam" id="PF00561">
    <property type="entry name" value="Abhydrolase_1"/>
    <property type="match status" value="1"/>
</dbReference>
<evidence type="ECO:0000256" key="5">
    <source>
        <dbReference type="ARBA" id="ARBA00054277"/>
    </source>
</evidence>
<dbReference type="PANTHER" id="PTHR10794:SF63">
    <property type="entry name" value="ALPHA_BETA HYDROLASE 1, ISOFORM A"/>
    <property type="match status" value="1"/>
</dbReference>
<comment type="catalytic activity">
    <reaction evidence="4">
        <text>an aliphatic alcohol + acetyl-CoA = an acetyl ester + CoA</text>
        <dbReference type="Rhea" id="RHEA:17229"/>
        <dbReference type="ChEBI" id="CHEBI:2571"/>
        <dbReference type="ChEBI" id="CHEBI:47622"/>
        <dbReference type="ChEBI" id="CHEBI:57287"/>
        <dbReference type="ChEBI" id="CHEBI:57288"/>
        <dbReference type="EC" id="2.3.1.84"/>
    </reaction>
</comment>
<dbReference type="GO" id="GO:0047372">
    <property type="term" value="F:monoacylglycerol lipase activity"/>
    <property type="evidence" value="ECO:0007669"/>
    <property type="project" value="TreeGrafter"/>
</dbReference>
<dbReference type="FunFam" id="3.40.50.1820:FF:000137">
    <property type="entry name" value="EEB1p Acyl-coenzymeA:ethanol O-acyltransferase"/>
    <property type="match status" value="1"/>
</dbReference>
<name>A0AAE0UGD5_SORBR</name>
<dbReference type="EC" id="2.3.1.84" evidence="6"/>
<dbReference type="GO" id="GO:0008126">
    <property type="term" value="F:acetylesterase activity"/>
    <property type="evidence" value="ECO:0007669"/>
    <property type="project" value="TreeGrafter"/>
</dbReference>
<accession>A0AAE0UGD5</accession>
<dbReference type="PANTHER" id="PTHR10794">
    <property type="entry name" value="ABHYDROLASE DOMAIN-CONTAINING PROTEIN"/>
    <property type="match status" value="1"/>
</dbReference>
<comment type="function">
    <text evidence="5">Displays enzymatic activity both for medium-chain fatty acid (MCFA) ethyl ester synthesis and hydrolysis (esterase activity). MCFA are toxic for yeast and this enzyme could thus be involved in their detoxification by esterification.</text>
</comment>